<sequence>MKKYFSKKFLLIWISFFYIVSVLSSTFLVFFTTELITKIENQKTNINIYFIIVSLLTITFLLSTLLSQLLKNKWNYYINKQLSSDIFNKISTESALDIKLNKEGKYLSWIKYRLPEIRQLIFNSLFSISLNFLINIFTVIALLFISWKITLIGLFIFIISFLTPLFLSILAGKINQKYNYNQEKIMSSLFNVFKSFRMLYYLSEEEKIINFIDREIDDWIRKINQTKSKVIVLEIISSSFQLFANVIFFFIIGVFIFYYNEPIGIIFVIPGLFIGFGTNLREMIFLIQNLVSYKEYIKEFFKNDKFEVNSNSIVINEITIKNLSFKYDDVEIFSNFNFKFTKGKKYAIVAPSGFGKSTFAKILMKQITDYGGTILINHENLNKIENHVLFNSITFLDNSENLFNDTVANNISLWEDVNKSIIKNCLEKADLENLKPEFIINDNNSLSTGQRQKINIARHFYRNNNVLICDEAFSNIDSDSVKKIFNNIDLNDNILFINITHHLNDLNYYDEVINLSERENYAKNSKEN</sequence>
<dbReference type="GO" id="GO:0005886">
    <property type="term" value="C:plasma membrane"/>
    <property type="evidence" value="ECO:0007669"/>
    <property type="project" value="UniProtKB-SubCell"/>
</dbReference>
<feature type="transmembrane region" description="Helical" evidence="8">
    <location>
        <begin position="46"/>
        <end position="70"/>
    </location>
</feature>
<keyword evidence="6 8" id="KW-1133">Transmembrane helix</keyword>
<organism evidence="11 12">
    <name type="scientific">Mycoplasmopsis canis</name>
    <dbReference type="NCBI Taxonomy" id="29555"/>
    <lineage>
        <taxon>Bacteria</taxon>
        <taxon>Bacillati</taxon>
        <taxon>Mycoplasmatota</taxon>
        <taxon>Mycoplasmoidales</taxon>
        <taxon>Metamycoplasmataceae</taxon>
        <taxon>Mycoplasmopsis</taxon>
    </lineage>
</organism>
<evidence type="ECO:0000256" key="7">
    <source>
        <dbReference type="ARBA" id="ARBA00023136"/>
    </source>
</evidence>
<dbReference type="GO" id="GO:0034040">
    <property type="term" value="F:ATPase-coupled lipid transmembrane transporter activity"/>
    <property type="evidence" value="ECO:0007669"/>
    <property type="project" value="TreeGrafter"/>
</dbReference>
<dbReference type="SMART" id="SM00382">
    <property type="entry name" value="AAA"/>
    <property type="match status" value="1"/>
</dbReference>
<accession>A0A449AQP5</accession>
<dbReference type="SUPFAM" id="SSF52540">
    <property type="entry name" value="P-loop containing nucleoside triphosphate hydrolases"/>
    <property type="match status" value="1"/>
</dbReference>
<reference evidence="11 12" key="1">
    <citation type="submission" date="2019-01" db="EMBL/GenBank/DDBJ databases">
        <authorList>
            <consortium name="Pathogen Informatics"/>
        </authorList>
    </citation>
    <scope>NUCLEOTIDE SEQUENCE [LARGE SCALE GENOMIC DNA]</scope>
    <source>
        <strain evidence="11 12">NCTC10146</strain>
    </source>
</reference>
<dbReference type="Gene3D" id="3.40.50.300">
    <property type="entry name" value="P-loop containing nucleotide triphosphate hydrolases"/>
    <property type="match status" value="1"/>
</dbReference>
<dbReference type="GO" id="GO:0005524">
    <property type="term" value="F:ATP binding"/>
    <property type="evidence" value="ECO:0007669"/>
    <property type="project" value="UniProtKB-KW"/>
</dbReference>
<keyword evidence="11" id="KW-0378">Hydrolase</keyword>
<dbReference type="PROSITE" id="PS50893">
    <property type="entry name" value="ABC_TRANSPORTER_2"/>
    <property type="match status" value="1"/>
</dbReference>
<evidence type="ECO:0000256" key="2">
    <source>
        <dbReference type="ARBA" id="ARBA00005417"/>
    </source>
</evidence>
<comment type="similarity">
    <text evidence="2">Belongs to the ABC transporter superfamily.</text>
</comment>
<feature type="transmembrane region" description="Helical" evidence="8">
    <location>
        <begin position="231"/>
        <end position="257"/>
    </location>
</feature>
<dbReference type="InterPro" id="IPR036640">
    <property type="entry name" value="ABC1_TM_sf"/>
</dbReference>
<dbReference type="PROSITE" id="PS50929">
    <property type="entry name" value="ABC_TM1F"/>
    <property type="match status" value="1"/>
</dbReference>
<keyword evidence="3 8" id="KW-0812">Transmembrane</keyword>
<evidence type="ECO:0000259" key="9">
    <source>
        <dbReference type="PROSITE" id="PS50893"/>
    </source>
</evidence>
<dbReference type="CDD" id="cd03228">
    <property type="entry name" value="ABCC_MRP_Like"/>
    <property type="match status" value="1"/>
</dbReference>
<dbReference type="GO" id="GO:0140359">
    <property type="term" value="F:ABC-type transporter activity"/>
    <property type="evidence" value="ECO:0007669"/>
    <property type="project" value="InterPro"/>
</dbReference>
<dbReference type="Gene3D" id="1.20.1560.10">
    <property type="entry name" value="ABC transporter type 1, transmembrane domain"/>
    <property type="match status" value="1"/>
</dbReference>
<name>A0A449AQP5_9BACT</name>
<comment type="subcellular location">
    <subcellularLocation>
        <location evidence="1">Cell membrane</location>
        <topology evidence="1">Multi-pass membrane protein</topology>
    </subcellularLocation>
</comment>
<dbReference type="Proteomes" id="UP000290495">
    <property type="component" value="Chromosome"/>
</dbReference>
<proteinExistence type="inferred from homology"/>
<keyword evidence="4" id="KW-0547">Nucleotide-binding</keyword>
<dbReference type="EMBL" id="LR215010">
    <property type="protein sequence ID" value="VEU68853.1"/>
    <property type="molecule type" value="Genomic_DNA"/>
</dbReference>
<evidence type="ECO:0000256" key="8">
    <source>
        <dbReference type="SAM" id="Phobius"/>
    </source>
</evidence>
<feature type="transmembrane region" description="Helical" evidence="8">
    <location>
        <begin position="151"/>
        <end position="171"/>
    </location>
</feature>
<dbReference type="AlphaFoldDB" id="A0A449AQP5"/>
<feature type="domain" description="ABC transmembrane type-1" evidence="10">
    <location>
        <begin position="12"/>
        <end position="292"/>
    </location>
</feature>
<keyword evidence="7 8" id="KW-0472">Membrane</keyword>
<feature type="transmembrane region" description="Helical" evidence="8">
    <location>
        <begin position="9"/>
        <end position="31"/>
    </location>
</feature>
<dbReference type="EC" id="3.6.3.-" evidence="11"/>
<evidence type="ECO:0000313" key="11">
    <source>
        <dbReference type="EMBL" id="VEU68853.1"/>
    </source>
</evidence>
<feature type="domain" description="ABC transporter" evidence="9">
    <location>
        <begin position="318"/>
        <end position="528"/>
    </location>
</feature>
<evidence type="ECO:0000313" key="12">
    <source>
        <dbReference type="Proteomes" id="UP000290495"/>
    </source>
</evidence>
<evidence type="ECO:0000256" key="5">
    <source>
        <dbReference type="ARBA" id="ARBA00022840"/>
    </source>
</evidence>
<dbReference type="PANTHER" id="PTHR24221">
    <property type="entry name" value="ATP-BINDING CASSETTE SUB-FAMILY B"/>
    <property type="match status" value="1"/>
</dbReference>
<dbReference type="InterPro" id="IPR003439">
    <property type="entry name" value="ABC_transporter-like_ATP-bd"/>
</dbReference>
<gene>
    <name evidence="11" type="primary">msbA</name>
    <name evidence="11" type="ORF">NCTC10146_00311</name>
</gene>
<keyword evidence="5 11" id="KW-0067">ATP-binding</keyword>
<feature type="transmembrane region" description="Helical" evidence="8">
    <location>
        <begin position="120"/>
        <end position="145"/>
    </location>
</feature>
<evidence type="ECO:0000256" key="1">
    <source>
        <dbReference type="ARBA" id="ARBA00004651"/>
    </source>
</evidence>
<dbReference type="GO" id="GO:0016887">
    <property type="term" value="F:ATP hydrolysis activity"/>
    <property type="evidence" value="ECO:0007669"/>
    <property type="project" value="InterPro"/>
</dbReference>
<feature type="transmembrane region" description="Helical" evidence="8">
    <location>
        <begin position="263"/>
        <end position="280"/>
    </location>
</feature>
<dbReference type="Pfam" id="PF00664">
    <property type="entry name" value="ABC_membrane"/>
    <property type="match status" value="1"/>
</dbReference>
<dbReference type="InterPro" id="IPR027417">
    <property type="entry name" value="P-loop_NTPase"/>
</dbReference>
<protein>
    <submittedName>
        <fullName evidence="11">ABC transporter ATP-binding protein</fullName>
        <ecNumber evidence="11">3.6.3.-</ecNumber>
    </submittedName>
</protein>
<dbReference type="PANTHER" id="PTHR24221:SF654">
    <property type="entry name" value="ATP-BINDING CASSETTE SUB-FAMILY B MEMBER 6"/>
    <property type="match status" value="1"/>
</dbReference>
<dbReference type="Pfam" id="PF00005">
    <property type="entry name" value="ABC_tran"/>
    <property type="match status" value="1"/>
</dbReference>
<evidence type="ECO:0000256" key="3">
    <source>
        <dbReference type="ARBA" id="ARBA00022692"/>
    </source>
</evidence>
<dbReference type="InterPro" id="IPR039421">
    <property type="entry name" value="Type_1_exporter"/>
</dbReference>
<evidence type="ECO:0000256" key="4">
    <source>
        <dbReference type="ARBA" id="ARBA00022741"/>
    </source>
</evidence>
<evidence type="ECO:0000259" key="10">
    <source>
        <dbReference type="PROSITE" id="PS50929"/>
    </source>
</evidence>
<dbReference type="InterPro" id="IPR011527">
    <property type="entry name" value="ABC1_TM_dom"/>
</dbReference>
<dbReference type="RefSeq" id="WP_060913304.1">
    <property type="nucleotide sequence ID" value="NZ_LR215010.1"/>
</dbReference>
<dbReference type="SUPFAM" id="SSF90123">
    <property type="entry name" value="ABC transporter transmembrane region"/>
    <property type="match status" value="1"/>
</dbReference>
<evidence type="ECO:0000256" key="6">
    <source>
        <dbReference type="ARBA" id="ARBA00022989"/>
    </source>
</evidence>
<dbReference type="InterPro" id="IPR003593">
    <property type="entry name" value="AAA+_ATPase"/>
</dbReference>